<organism evidence="1 2">
    <name type="scientific">Shewanella schlegeliana</name>
    <dbReference type="NCBI Taxonomy" id="190308"/>
    <lineage>
        <taxon>Bacteria</taxon>
        <taxon>Pseudomonadati</taxon>
        <taxon>Pseudomonadota</taxon>
        <taxon>Gammaproteobacteria</taxon>
        <taxon>Alteromonadales</taxon>
        <taxon>Shewanellaceae</taxon>
        <taxon>Shewanella</taxon>
    </lineage>
</organism>
<protein>
    <submittedName>
        <fullName evidence="1">AAA family ATPase</fullName>
    </submittedName>
</protein>
<reference evidence="1 2" key="1">
    <citation type="submission" date="2021-01" db="EMBL/GenBank/DDBJ databases">
        <title>Genome sequence of Shewanella schlegeliana JCM 11561.</title>
        <authorList>
            <person name="Zhang H."/>
            <person name="Li C."/>
        </authorList>
    </citation>
    <scope>NUCLEOTIDE SEQUENCE [LARGE SCALE GENOMIC DNA]</scope>
    <source>
        <strain evidence="1 2">JCM 11561</strain>
    </source>
</reference>
<dbReference type="InterPro" id="IPR027417">
    <property type="entry name" value="P-loop_NTPase"/>
</dbReference>
<dbReference type="Pfam" id="PF13481">
    <property type="entry name" value="AAA_25"/>
    <property type="match status" value="1"/>
</dbReference>
<gene>
    <name evidence="1" type="ORF">JMA39_06635</name>
</gene>
<dbReference type="SUPFAM" id="SSF52540">
    <property type="entry name" value="P-loop containing nucleoside triphosphate hydrolases"/>
    <property type="match status" value="1"/>
</dbReference>
<evidence type="ECO:0000313" key="1">
    <source>
        <dbReference type="EMBL" id="MBL4912811.1"/>
    </source>
</evidence>
<accession>A0ABS1SW91</accession>
<proteinExistence type="predicted"/>
<dbReference type="RefSeq" id="WP_202721046.1">
    <property type="nucleotide sequence ID" value="NZ_BPEX01000002.1"/>
</dbReference>
<name>A0ABS1SW91_9GAMM</name>
<dbReference type="Gene3D" id="3.40.50.300">
    <property type="entry name" value="P-loop containing nucleotide triphosphate hydrolases"/>
    <property type="match status" value="1"/>
</dbReference>
<sequence>MVTKDTVNCIKQTYGTLQLSEGSAGFDIQQAWLIKQYIPSKAFGVIYGASGSYKSFAVLDMCCCLAANKTWNTQKVEGCAVVFIAAEGAVGIKRRIRAWEIAHKTNVNNLFVLDKSLSPSEPEERIKLVNAIFELEKQHSIKIGLIVFDTLSRCFIGDENTARDMGHFILGCETLIKTTTATVLCIHHSGKDQSKGCRGSSKLFADADFVFQLQRPAGTSLSVSLVNHKQKDDEPAKTLGMIFEKVTLGIYCDEGQPVSSLVRIDQALTDSPDNIPENTIVKVLSTIFDGSCNRSELRNAFFPKTTGNISARERTQFSRILKKALESGQITIKQISTKASDSDQISLVH</sequence>
<dbReference type="Proteomes" id="UP000604898">
    <property type="component" value="Unassembled WGS sequence"/>
</dbReference>
<comment type="caution">
    <text evidence="1">The sequence shown here is derived from an EMBL/GenBank/DDBJ whole genome shotgun (WGS) entry which is preliminary data.</text>
</comment>
<keyword evidence="2" id="KW-1185">Reference proteome</keyword>
<evidence type="ECO:0000313" key="2">
    <source>
        <dbReference type="Proteomes" id="UP000604898"/>
    </source>
</evidence>
<dbReference type="EMBL" id="JAESVD010000003">
    <property type="protein sequence ID" value="MBL4912811.1"/>
    <property type="molecule type" value="Genomic_DNA"/>
</dbReference>